<feature type="compositionally biased region" description="Low complexity" evidence="1">
    <location>
        <begin position="310"/>
        <end position="323"/>
    </location>
</feature>
<evidence type="ECO:0000256" key="1">
    <source>
        <dbReference type="SAM" id="MobiDB-lite"/>
    </source>
</evidence>
<feature type="region of interest" description="Disordered" evidence="1">
    <location>
        <begin position="287"/>
        <end position="378"/>
    </location>
</feature>
<proteinExistence type="predicted"/>
<evidence type="ECO:0000313" key="3">
    <source>
        <dbReference type="Proteomes" id="UP000266841"/>
    </source>
</evidence>
<feature type="region of interest" description="Disordered" evidence="1">
    <location>
        <begin position="206"/>
        <end position="229"/>
    </location>
</feature>
<feature type="compositionally biased region" description="Low complexity" evidence="1">
    <location>
        <begin position="209"/>
        <end position="223"/>
    </location>
</feature>
<feature type="non-terminal residue" evidence="2">
    <location>
        <position position="1"/>
    </location>
</feature>
<name>K0SC74_THAOC</name>
<comment type="caution">
    <text evidence="2">The sequence shown here is derived from an EMBL/GenBank/DDBJ whole genome shotgun (WGS) entry which is preliminary data.</text>
</comment>
<reference evidence="2 3" key="1">
    <citation type="journal article" date="2012" name="Genome Biol.">
        <title>Genome and low-iron response of an oceanic diatom adapted to chronic iron limitation.</title>
        <authorList>
            <person name="Lommer M."/>
            <person name="Specht M."/>
            <person name="Roy A.S."/>
            <person name="Kraemer L."/>
            <person name="Andreson R."/>
            <person name="Gutowska M.A."/>
            <person name="Wolf J."/>
            <person name="Bergner S.V."/>
            <person name="Schilhabel M.B."/>
            <person name="Klostermeier U.C."/>
            <person name="Beiko R.G."/>
            <person name="Rosenstiel P."/>
            <person name="Hippler M."/>
            <person name="Laroche J."/>
        </authorList>
    </citation>
    <scope>NUCLEOTIDE SEQUENCE [LARGE SCALE GENOMIC DNA]</scope>
    <source>
        <strain evidence="2 3">CCMP1005</strain>
    </source>
</reference>
<feature type="compositionally biased region" description="Low complexity" evidence="1">
    <location>
        <begin position="334"/>
        <end position="352"/>
    </location>
</feature>
<gene>
    <name evidence="2" type="ORF">THAOC_16841</name>
</gene>
<keyword evidence="3" id="KW-1185">Reference proteome</keyword>
<dbReference type="EMBL" id="AGNL01018791">
    <property type="protein sequence ID" value="EJK62544.1"/>
    <property type="molecule type" value="Genomic_DNA"/>
</dbReference>
<protein>
    <submittedName>
        <fullName evidence="2">Uncharacterized protein</fullName>
    </submittedName>
</protein>
<feature type="region of interest" description="Disordered" evidence="1">
    <location>
        <begin position="394"/>
        <end position="413"/>
    </location>
</feature>
<evidence type="ECO:0000313" key="2">
    <source>
        <dbReference type="EMBL" id="EJK62544.1"/>
    </source>
</evidence>
<accession>K0SC74</accession>
<dbReference type="AlphaFoldDB" id="K0SC74"/>
<organism evidence="2 3">
    <name type="scientific">Thalassiosira oceanica</name>
    <name type="common">Marine diatom</name>
    <dbReference type="NCBI Taxonomy" id="159749"/>
    <lineage>
        <taxon>Eukaryota</taxon>
        <taxon>Sar</taxon>
        <taxon>Stramenopiles</taxon>
        <taxon>Ochrophyta</taxon>
        <taxon>Bacillariophyta</taxon>
        <taxon>Coscinodiscophyceae</taxon>
        <taxon>Thalassiosirophycidae</taxon>
        <taxon>Thalassiosirales</taxon>
        <taxon>Thalassiosiraceae</taxon>
        <taxon>Thalassiosira</taxon>
    </lineage>
</organism>
<sequence length="413" mass="43359">GYLVPPVRRGGYPSVERAADRLALPAAVSVTRRPLLEGQGQPEVLPVERVGVPPHHVDVSHPQHVRPRLEEVGTVDVPEQDLGRVVDVAGELPPEPAHDCEVMTQPDVHGVRPLLVPPPVRLDVVVGRVDPGALDVAVGVHVDARHVVHGHTLQPQLAQRQSAAEFLLPVGTNRRGHGAGVRVSPPLHDAVEVGEELTEARGDVTRDVTPAPAAGASSSTARSDGGNVAEVARDDDAGPCLAVGAVSVEGVAYVEHPAHRGGVARRPTRGGGGRVRRALSLIAVRAEDSGRARRRGRGRRFPFAVRDASRPLSSSSSPSSHSPAGGGAGEPHGRWTTWPPRARRPSPSAGSSLTLNTSHLRSPCRLSRNDARDDGSFPLRRSRLPFLAALPSSSFPGASGDRGGAIPAMRGVT</sequence>
<dbReference type="Proteomes" id="UP000266841">
    <property type="component" value="Unassembled WGS sequence"/>
</dbReference>